<name>A0A8T0SZQ7_PANVG</name>
<protein>
    <submittedName>
        <fullName evidence="2">Uncharacterized protein</fullName>
    </submittedName>
</protein>
<evidence type="ECO:0000313" key="2">
    <source>
        <dbReference type="EMBL" id="KAG2604310.1"/>
    </source>
</evidence>
<dbReference type="Proteomes" id="UP000823388">
    <property type="component" value="Chromosome 4N"/>
</dbReference>
<feature type="compositionally biased region" description="Basic residues" evidence="1">
    <location>
        <begin position="74"/>
        <end position="88"/>
    </location>
</feature>
<proteinExistence type="predicted"/>
<comment type="caution">
    <text evidence="2">The sequence shown here is derived from an EMBL/GenBank/DDBJ whole genome shotgun (WGS) entry which is preliminary data.</text>
</comment>
<sequence length="88" mass="10216">MSRYKQDITGSQEALRRRQSSLSERSKAIAFRGLISPHRSTKANLKLARMVRRSFVGSWPLARPGDSPGIHASSHQRLRRVQHRRQRR</sequence>
<organism evidence="2 3">
    <name type="scientific">Panicum virgatum</name>
    <name type="common">Blackwell switchgrass</name>
    <dbReference type="NCBI Taxonomy" id="38727"/>
    <lineage>
        <taxon>Eukaryota</taxon>
        <taxon>Viridiplantae</taxon>
        <taxon>Streptophyta</taxon>
        <taxon>Embryophyta</taxon>
        <taxon>Tracheophyta</taxon>
        <taxon>Spermatophyta</taxon>
        <taxon>Magnoliopsida</taxon>
        <taxon>Liliopsida</taxon>
        <taxon>Poales</taxon>
        <taxon>Poaceae</taxon>
        <taxon>PACMAD clade</taxon>
        <taxon>Panicoideae</taxon>
        <taxon>Panicodae</taxon>
        <taxon>Paniceae</taxon>
        <taxon>Panicinae</taxon>
        <taxon>Panicum</taxon>
        <taxon>Panicum sect. Hiantes</taxon>
    </lineage>
</organism>
<dbReference type="AlphaFoldDB" id="A0A8T0SZQ7"/>
<feature type="region of interest" description="Disordered" evidence="1">
    <location>
        <begin position="1"/>
        <end position="22"/>
    </location>
</feature>
<keyword evidence="3" id="KW-1185">Reference proteome</keyword>
<gene>
    <name evidence="2" type="ORF">PVAP13_4NG037208</name>
</gene>
<evidence type="ECO:0000313" key="3">
    <source>
        <dbReference type="Proteomes" id="UP000823388"/>
    </source>
</evidence>
<evidence type="ECO:0000256" key="1">
    <source>
        <dbReference type="SAM" id="MobiDB-lite"/>
    </source>
</evidence>
<feature type="region of interest" description="Disordered" evidence="1">
    <location>
        <begin position="62"/>
        <end position="88"/>
    </location>
</feature>
<dbReference type="EMBL" id="CM029044">
    <property type="protein sequence ID" value="KAG2604310.1"/>
    <property type="molecule type" value="Genomic_DNA"/>
</dbReference>
<accession>A0A8T0SZQ7</accession>
<reference evidence="2" key="1">
    <citation type="submission" date="2020-05" db="EMBL/GenBank/DDBJ databases">
        <title>WGS assembly of Panicum virgatum.</title>
        <authorList>
            <person name="Lovell J.T."/>
            <person name="Jenkins J."/>
            <person name="Shu S."/>
            <person name="Juenger T.E."/>
            <person name="Schmutz J."/>
        </authorList>
    </citation>
    <scope>NUCLEOTIDE SEQUENCE</scope>
    <source>
        <strain evidence="2">AP13</strain>
    </source>
</reference>